<sequence>MSINCVWCGKEIEEIEGQATMDTCDECEDFFEDNIDNIAKTLNELLRENETSKNGKNNDEKKAWISYSLITAIHMLSSKPYLEFKDSKYKENLPQ</sequence>
<gene>
    <name evidence="1" type="ORF">EZH24_05015</name>
</gene>
<dbReference type="EMBL" id="SJDU01000093">
    <property type="protein sequence ID" value="TKZ35490.1"/>
    <property type="molecule type" value="Genomic_DNA"/>
</dbReference>
<name>A0ABY2TRW9_9SPIR</name>
<protein>
    <submittedName>
        <fullName evidence="1">Uncharacterized protein</fullName>
    </submittedName>
</protein>
<dbReference type="RefSeq" id="WP_137998026.1">
    <property type="nucleotide sequence ID" value="NZ_SJDU01000093.1"/>
</dbReference>
<reference evidence="1 2" key="1">
    <citation type="journal article" date="2019" name="Anaerobe">
        <title>Brachyspira catarrhinii sp. nov., an anaerobic intestinal spirochaete isolated from vervet monkeys may have been misidentified as Brachyspira aalborgi in previous studies.</title>
        <authorList>
            <person name="Phillips N.D."/>
            <person name="La T."/>
            <person name="Hampson D.J."/>
        </authorList>
    </citation>
    <scope>NUCLEOTIDE SEQUENCE [LARGE SCALE GENOMIC DNA]</scope>
    <source>
        <strain evidence="1 2">Z12</strain>
    </source>
</reference>
<evidence type="ECO:0000313" key="2">
    <source>
        <dbReference type="Proteomes" id="UP000310168"/>
    </source>
</evidence>
<evidence type="ECO:0000313" key="1">
    <source>
        <dbReference type="EMBL" id="TKZ35490.1"/>
    </source>
</evidence>
<keyword evidence="2" id="KW-1185">Reference proteome</keyword>
<organism evidence="1 2">
    <name type="scientific">Brachyspira catarrhinii</name>
    <dbReference type="NCBI Taxonomy" id="2528966"/>
    <lineage>
        <taxon>Bacteria</taxon>
        <taxon>Pseudomonadati</taxon>
        <taxon>Spirochaetota</taxon>
        <taxon>Spirochaetia</taxon>
        <taxon>Brachyspirales</taxon>
        <taxon>Brachyspiraceae</taxon>
        <taxon>Brachyspira</taxon>
    </lineage>
</organism>
<proteinExistence type="predicted"/>
<dbReference type="Proteomes" id="UP000310168">
    <property type="component" value="Unassembled WGS sequence"/>
</dbReference>
<accession>A0ABY2TRW9</accession>
<comment type="caution">
    <text evidence="1">The sequence shown here is derived from an EMBL/GenBank/DDBJ whole genome shotgun (WGS) entry which is preliminary data.</text>
</comment>